<keyword evidence="2" id="KW-1185">Reference proteome</keyword>
<reference evidence="1" key="2">
    <citation type="submission" date="2025-08" db="UniProtKB">
        <authorList>
            <consortium name="Ensembl"/>
        </authorList>
    </citation>
    <scope>IDENTIFICATION</scope>
</reference>
<reference evidence="1" key="3">
    <citation type="submission" date="2025-09" db="UniProtKB">
        <authorList>
            <consortium name="Ensembl"/>
        </authorList>
    </citation>
    <scope>IDENTIFICATION</scope>
</reference>
<dbReference type="AlphaFoldDB" id="A0A8U8AKS2"/>
<name>A0A8U8AKS2_GEOPR</name>
<dbReference type="Proteomes" id="UP000694382">
    <property type="component" value="Chromosome 9"/>
</dbReference>
<evidence type="ECO:0000313" key="1">
    <source>
        <dbReference type="Ensembl" id="ENSCPVP00000023868.1"/>
    </source>
</evidence>
<sequence length="173" mass="18512">NSGNGSGSGRAAPPGGRGRALLCLALLLLPPPARALPRAVRTLTGPDRALTGPFFIPFSPQESNTLGFECTLEEVDPHDITENQINTLRACTAEDPGPGNCPVLEKSTFDEGKCLQGISEDVRAYRAQLRSLPDPQLLAALDGMMEVRIPVPQTPKFSNWGRKTSISPPNIEI</sequence>
<organism evidence="1 2">
    <name type="scientific">Geospiza parvula</name>
    <name type="common">Small tree-finch</name>
    <name type="synonym">Camarhynchus parvulus</name>
    <dbReference type="NCBI Taxonomy" id="87175"/>
    <lineage>
        <taxon>Eukaryota</taxon>
        <taxon>Metazoa</taxon>
        <taxon>Chordata</taxon>
        <taxon>Craniata</taxon>
        <taxon>Vertebrata</taxon>
        <taxon>Euteleostomi</taxon>
        <taxon>Archelosauria</taxon>
        <taxon>Archosauria</taxon>
        <taxon>Dinosauria</taxon>
        <taxon>Saurischia</taxon>
        <taxon>Theropoda</taxon>
        <taxon>Coelurosauria</taxon>
        <taxon>Aves</taxon>
        <taxon>Neognathae</taxon>
        <taxon>Neoaves</taxon>
        <taxon>Telluraves</taxon>
        <taxon>Australaves</taxon>
        <taxon>Passeriformes</taxon>
        <taxon>Thraupidae</taxon>
        <taxon>Camarhynchus</taxon>
    </lineage>
</organism>
<evidence type="ECO:0000313" key="2">
    <source>
        <dbReference type="Proteomes" id="UP000694382"/>
    </source>
</evidence>
<accession>A0A8U8AKS2</accession>
<dbReference type="SUPFAM" id="SSF47266">
    <property type="entry name" value="4-helical cytokines"/>
    <property type="match status" value="1"/>
</dbReference>
<protein>
    <submittedName>
        <fullName evidence="1">Uncharacterized protein</fullName>
    </submittedName>
</protein>
<proteinExistence type="predicted"/>
<reference evidence="1" key="1">
    <citation type="submission" date="2020-02" db="EMBL/GenBank/DDBJ databases">
        <authorList>
            <person name="Enbody D E."/>
            <person name="Pettersson E M."/>
        </authorList>
    </citation>
    <scope>NUCLEOTIDE SEQUENCE [LARGE SCALE GENOMIC DNA]</scope>
</reference>
<dbReference type="Gene3D" id="1.20.1250.10">
    <property type="match status" value="1"/>
</dbReference>
<dbReference type="InterPro" id="IPR009079">
    <property type="entry name" value="4_helix_cytokine-like_core"/>
</dbReference>
<dbReference type="Ensembl" id="ENSCPVT00000026170.1">
    <property type="protein sequence ID" value="ENSCPVP00000023868.1"/>
    <property type="gene ID" value="ENSCPVG00000017087.1"/>
</dbReference>